<gene>
    <name evidence="1" type="ORF">UFOPK3164_00264</name>
    <name evidence="2" type="ORF">UFOPK3427_00796</name>
    <name evidence="3" type="ORF">UFOPK4112_00779</name>
</gene>
<dbReference type="Gene3D" id="2.130.10.10">
    <property type="entry name" value="YVTN repeat-like/Quinoprotein amine dehydrogenase"/>
    <property type="match status" value="1"/>
</dbReference>
<dbReference type="EMBL" id="CAFBPM010000006">
    <property type="protein sequence ID" value="CAB5018848.1"/>
    <property type="molecule type" value="Genomic_DNA"/>
</dbReference>
<dbReference type="InterPro" id="IPR015943">
    <property type="entry name" value="WD40/YVTN_repeat-like_dom_sf"/>
</dbReference>
<evidence type="ECO:0000313" key="3">
    <source>
        <dbReference type="EMBL" id="CAB5018848.1"/>
    </source>
</evidence>
<proteinExistence type="predicted"/>
<reference evidence="1" key="1">
    <citation type="submission" date="2020-05" db="EMBL/GenBank/DDBJ databases">
        <authorList>
            <person name="Chiriac C."/>
            <person name="Salcher M."/>
            <person name="Ghai R."/>
            <person name="Kavagutti S V."/>
        </authorList>
    </citation>
    <scope>NUCLEOTIDE SEQUENCE</scope>
</reference>
<dbReference type="AlphaFoldDB" id="A0A6J6ZE36"/>
<name>A0A6J6ZE36_9ZZZZ</name>
<organism evidence="1">
    <name type="scientific">freshwater metagenome</name>
    <dbReference type="NCBI Taxonomy" id="449393"/>
    <lineage>
        <taxon>unclassified sequences</taxon>
        <taxon>metagenomes</taxon>
        <taxon>ecological metagenomes</taxon>
    </lineage>
</organism>
<evidence type="ECO:0000313" key="2">
    <source>
        <dbReference type="EMBL" id="CAB4871034.1"/>
    </source>
</evidence>
<dbReference type="EMBL" id="CAFBLT010000001">
    <property type="protein sequence ID" value="CAB4871034.1"/>
    <property type="molecule type" value="Genomic_DNA"/>
</dbReference>
<dbReference type="SUPFAM" id="SSF110296">
    <property type="entry name" value="Oligoxyloglucan reducing end-specific cellobiohydrolase"/>
    <property type="match status" value="1"/>
</dbReference>
<protein>
    <submittedName>
        <fullName evidence="1">Unannotated protein</fullName>
    </submittedName>
</protein>
<dbReference type="EMBL" id="CAFABE010000007">
    <property type="protein sequence ID" value="CAB4818753.1"/>
    <property type="molecule type" value="Genomic_DNA"/>
</dbReference>
<accession>A0A6J6ZE36</accession>
<evidence type="ECO:0000313" key="1">
    <source>
        <dbReference type="EMBL" id="CAB4818753.1"/>
    </source>
</evidence>
<sequence length="310" mass="30791">MVGVSCGTGELCAGVGAPFDPNPTSPALTMSTDGGATWHQAKGSVAATTRFQNVACSQQSCLAIGTEGLKLVFISLAGPNVAWSSASQLPQSAVPKIAACAQTKWCIVIGETPSGLISSTTTTAGRTWGSPVSLPSGIAHVLSLSCSSAQLCIGTGITENGLPQIVTTSDGGATWGLPTLPSGLASVLSGSCRSKTQCFVVARNASAPSPGILTSDDAGATFAFTPAPSDLTTPNAVSCASTTCVYVGASSTSKGAAASQTQKNPVNVISTSYVPTALLGVSCSLPTRCVGFTTSSLVAISPLVPQSGKQ</sequence>